<gene>
    <name evidence="4" type="ORF">BSL78_06169</name>
</gene>
<dbReference type="Proteomes" id="UP000230750">
    <property type="component" value="Unassembled WGS sequence"/>
</dbReference>
<dbReference type="AlphaFoldDB" id="A0A2G8L9H3"/>
<dbReference type="InterPro" id="IPR004948">
    <property type="entry name" value="Nuc-triphosphatase_THEP1"/>
</dbReference>
<evidence type="ECO:0000256" key="2">
    <source>
        <dbReference type="ARBA" id="ARBA00022801"/>
    </source>
</evidence>
<evidence type="ECO:0000313" key="4">
    <source>
        <dbReference type="EMBL" id="PIK56906.1"/>
    </source>
</evidence>
<keyword evidence="5" id="KW-1185">Reference proteome</keyword>
<dbReference type="PANTHER" id="PTHR43146:SF1">
    <property type="entry name" value="CANCER-RELATED NUCLEOSIDE-TRIPHOSPHATASE"/>
    <property type="match status" value="1"/>
</dbReference>
<evidence type="ECO:0000256" key="3">
    <source>
        <dbReference type="ARBA" id="ARBA00022840"/>
    </source>
</evidence>
<accession>A0A2G8L9H3</accession>
<dbReference type="SUPFAM" id="SSF52540">
    <property type="entry name" value="P-loop containing nucleoside triphosphate hydrolases"/>
    <property type="match status" value="1"/>
</dbReference>
<protein>
    <submittedName>
        <fullName evidence="4">Putative cancer-related nucleoside-triphosphatase</fullName>
    </submittedName>
</protein>
<proteinExistence type="predicted"/>
<organism evidence="4 5">
    <name type="scientific">Stichopus japonicus</name>
    <name type="common">Sea cucumber</name>
    <dbReference type="NCBI Taxonomy" id="307972"/>
    <lineage>
        <taxon>Eukaryota</taxon>
        <taxon>Metazoa</taxon>
        <taxon>Echinodermata</taxon>
        <taxon>Eleutherozoa</taxon>
        <taxon>Echinozoa</taxon>
        <taxon>Holothuroidea</taxon>
        <taxon>Aspidochirotacea</taxon>
        <taxon>Aspidochirotida</taxon>
        <taxon>Stichopodidae</taxon>
        <taxon>Apostichopus</taxon>
    </lineage>
</organism>
<sequence>MPGVGKTTIVQKVIEEVKALSIPVKGFVTAEVRSGGKRSGFDIISLTGDRGNLSRIGSNKPGPRVGQYVVDVKNFEHVALKALELPPAGKTVMVIDEIGKMELFSQTFIQVVGKLLRQDRVTLFGTIPIQKGKPLSLVEEIRNRDDVRVFTLSRGNRDDIMPEIFAAVQKSYKEGT</sequence>
<dbReference type="STRING" id="307972.A0A2G8L9H3"/>
<dbReference type="Gene3D" id="3.40.50.300">
    <property type="entry name" value="P-loop containing nucleotide triphosphate hydrolases"/>
    <property type="match status" value="1"/>
</dbReference>
<keyword evidence="3" id="KW-0067">ATP-binding</keyword>
<name>A0A2G8L9H3_STIJA</name>
<reference evidence="4 5" key="1">
    <citation type="journal article" date="2017" name="PLoS Biol.">
        <title>The sea cucumber genome provides insights into morphological evolution and visceral regeneration.</title>
        <authorList>
            <person name="Zhang X."/>
            <person name="Sun L."/>
            <person name="Yuan J."/>
            <person name="Sun Y."/>
            <person name="Gao Y."/>
            <person name="Zhang L."/>
            <person name="Li S."/>
            <person name="Dai H."/>
            <person name="Hamel J.F."/>
            <person name="Liu C."/>
            <person name="Yu Y."/>
            <person name="Liu S."/>
            <person name="Lin W."/>
            <person name="Guo K."/>
            <person name="Jin S."/>
            <person name="Xu P."/>
            <person name="Storey K.B."/>
            <person name="Huan P."/>
            <person name="Zhang T."/>
            <person name="Zhou Y."/>
            <person name="Zhang J."/>
            <person name="Lin C."/>
            <person name="Li X."/>
            <person name="Xing L."/>
            <person name="Huo D."/>
            <person name="Sun M."/>
            <person name="Wang L."/>
            <person name="Mercier A."/>
            <person name="Li F."/>
            <person name="Yang H."/>
            <person name="Xiang J."/>
        </authorList>
    </citation>
    <scope>NUCLEOTIDE SEQUENCE [LARGE SCALE GENOMIC DNA]</scope>
    <source>
        <strain evidence="4">Shaxun</strain>
        <tissue evidence="4">Muscle</tissue>
    </source>
</reference>
<dbReference type="EMBL" id="MRZV01000160">
    <property type="protein sequence ID" value="PIK56906.1"/>
    <property type="molecule type" value="Genomic_DNA"/>
</dbReference>
<keyword evidence="2" id="KW-0378">Hydrolase</keyword>
<evidence type="ECO:0000256" key="1">
    <source>
        <dbReference type="ARBA" id="ARBA00022741"/>
    </source>
</evidence>
<dbReference type="GO" id="GO:0017111">
    <property type="term" value="F:ribonucleoside triphosphate phosphatase activity"/>
    <property type="evidence" value="ECO:0007669"/>
    <property type="project" value="InterPro"/>
</dbReference>
<dbReference type="NCBIfam" id="NF010248">
    <property type="entry name" value="PRK13695.1"/>
    <property type="match status" value="1"/>
</dbReference>
<evidence type="ECO:0000313" key="5">
    <source>
        <dbReference type="Proteomes" id="UP000230750"/>
    </source>
</evidence>
<keyword evidence="1" id="KW-0547">Nucleotide-binding</keyword>
<dbReference type="OrthoDB" id="446244at2759"/>
<dbReference type="GO" id="GO:0005524">
    <property type="term" value="F:ATP binding"/>
    <property type="evidence" value="ECO:0007669"/>
    <property type="project" value="UniProtKB-KW"/>
</dbReference>
<dbReference type="PANTHER" id="PTHR43146">
    <property type="entry name" value="CANCER-RELATED NUCLEOSIDE-TRIPHOSPHATASE"/>
    <property type="match status" value="1"/>
</dbReference>
<dbReference type="InterPro" id="IPR027417">
    <property type="entry name" value="P-loop_NTPase"/>
</dbReference>
<comment type="caution">
    <text evidence="4">The sequence shown here is derived from an EMBL/GenBank/DDBJ whole genome shotgun (WGS) entry which is preliminary data.</text>
</comment>
<dbReference type="Pfam" id="PF03266">
    <property type="entry name" value="NTPase_1"/>
    <property type="match status" value="1"/>
</dbReference>